<reference evidence="2" key="1">
    <citation type="journal article" date="2023" name="Front. Plant Sci.">
        <title>Chromosomal-level genome assembly of Melastoma candidum provides insights into trichome evolution.</title>
        <authorList>
            <person name="Zhong Y."/>
            <person name="Wu W."/>
            <person name="Sun C."/>
            <person name="Zou P."/>
            <person name="Liu Y."/>
            <person name="Dai S."/>
            <person name="Zhou R."/>
        </authorList>
    </citation>
    <scope>NUCLEOTIDE SEQUENCE [LARGE SCALE GENOMIC DNA]</scope>
</reference>
<gene>
    <name evidence="1" type="ORF">MLD38_020861</name>
</gene>
<protein>
    <submittedName>
        <fullName evidence="1">Uncharacterized protein</fullName>
    </submittedName>
</protein>
<name>A0ACB9QHM3_9MYRT</name>
<sequence length="414" mass="46600">MEQSKATTSSNVWIRHPRGSRKDFLDFDFPKKNTFTLSRGCVLPCYHKHNENDRHILGASDSPQLNTVTDLTLASAHNLVIIYDRQQALGLEIADLRKDIQNLEQVKLQQDLKQLKEQVSSLALSFAEVSAKLLRVAELVFSNTLQEHELHVAQMLEICRKHGLVLSPTKMKLAQPEVDFLGVTIGANKIRLQEHIIKRIADVSITKLQSSTKELRSWLGVLNYARAHIPKCGTLLGPLYNKTSPNADKRWSRQEEALVARIKALVTRLPDLQLPPKEAHIIIESDGSMEGWGAVCKWTMTPGVKDREEICAYASGIYPHVKSTIDSEIFAVMMALEKFKIYYLDKREVTIRTDCGAIISFHNKLAANKPSRVRWIAFCDYITGSGVDVKFEHIKGTSNQEKGGSTSKTSLKEL</sequence>
<proteinExistence type="predicted"/>
<dbReference type="EMBL" id="CM042885">
    <property type="protein sequence ID" value="KAI4364820.1"/>
    <property type="molecule type" value="Genomic_DNA"/>
</dbReference>
<evidence type="ECO:0000313" key="1">
    <source>
        <dbReference type="EMBL" id="KAI4364820.1"/>
    </source>
</evidence>
<evidence type="ECO:0000313" key="2">
    <source>
        <dbReference type="Proteomes" id="UP001057402"/>
    </source>
</evidence>
<comment type="caution">
    <text evidence="1">The sequence shown here is derived from an EMBL/GenBank/DDBJ whole genome shotgun (WGS) entry which is preliminary data.</text>
</comment>
<accession>A0ACB9QHM3</accession>
<dbReference type="Proteomes" id="UP001057402">
    <property type="component" value="Chromosome 6"/>
</dbReference>
<keyword evidence="2" id="KW-1185">Reference proteome</keyword>
<organism evidence="1 2">
    <name type="scientific">Melastoma candidum</name>
    <dbReference type="NCBI Taxonomy" id="119954"/>
    <lineage>
        <taxon>Eukaryota</taxon>
        <taxon>Viridiplantae</taxon>
        <taxon>Streptophyta</taxon>
        <taxon>Embryophyta</taxon>
        <taxon>Tracheophyta</taxon>
        <taxon>Spermatophyta</taxon>
        <taxon>Magnoliopsida</taxon>
        <taxon>eudicotyledons</taxon>
        <taxon>Gunneridae</taxon>
        <taxon>Pentapetalae</taxon>
        <taxon>rosids</taxon>
        <taxon>malvids</taxon>
        <taxon>Myrtales</taxon>
        <taxon>Melastomataceae</taxon>
        <taxon>Melastomatoideae</taxon>
        <taxon>Melastomateae</taxon>
        <taxon>Melastoma</taxon>
    </lineage>
</organism>